<dbReference type="AlphaFoldDB" id="F0WKC7"/>
<name>F0WKC7_9STRA</name>
<evidence type="ECO:0000313" key="2">
    <source>
        <dbReference type="EMBL" id="CCA21731.1"/>
    </source>
</evidence>
<accession>F0WKC7</accession>
<organism evidence="2">
    <name type="scientific">Albugo laibachii Nc14</name>
    <dbReference type="NCBI Taxonomy" id="890382"/>
    <lineage>
        <taxon>Eukaryota</taxon>
        <taxon>Sar</taxon>
        <taxon>Stramenopiles</taxon>
        <taxon>Oomycota</taxon>
        <taxon>Peronosporomycetes</taxon>
        <taxon>Albuginales</taxon>
        <taxon>Albuginaceae</taxon>
        <taxon>Albugo</taxon>
    </lineage>
</organism>
<evidence type="ECO:0000256" key="1">
    <source>
        <dbReference type="SAM" id="MobiDB-lite"/>
    </source>
</evidence>
<gene>
    <name evidence="2" type="primary">AlNc14C132G6979</name>
    <name evidence="2" type="ORF">ALNC14_078740</name>
</gene>
<dbReference type="EMBL" id="FR824177">
    <property type="protein sequence ID" value="CCA21731.1"/>
    <property type="molecule type" value="Genomic_DNA"/>
</dbReference>
<feature type="region of interest" description="Disordered" evidence="1">
    <location>
        <begin position="104"/>
        <end position="146"/>
    </location>
</feature>
<protein>
    <submittedName>
        <fullName evidence="2">AlNc14C132G6979 protein</fullName>
    </submittedName>
</protein>
<dbReference type="HOGENOM" id="CLU_1339624_0_0_1"/>
<reference evidence="2" key="1">
    <citation type="journal article" date="2011" name="PLoS Biol.">
        <title>Gene gain and loss during evolution of obligate parasitism in the white rust pathogen of Arabidopsis thaliana.</title>
        <authorList>
            <person name="Kemen E."/>
            <person name="Gardiner A."/>
            <person name="Schultz-Larsen T."/>
            <person name="Kemen A.C."/>
            <person name="Balmuth A.L."/>
            <person name="Robert-Seilaniantz A."/>
            <person name="Bailey K."/>
            <person name="Holub E."/>
            <person name="Studholme D.J."/>
            <person name="Maclean D."/>
            <person name="Jones J.D."/>
        </authorList>
    </citation>
    <scope>NUCLEOTIDE SEQUENCE</scope>
</reference>
<sequence>MDRMHVTSLILQSSVNSPNSIYRLRPQFWFSSNQFLAGRMSEETWDDLAIIQAFERALDDQNNSTRHTEVKRDTECKNNVATCALSTKASFDTAHLSEMEERRSKQTDMEDAEQEFSQNHPPFKASRQKTEKVNVRSSGKETSQANAPAIHKGMDFPASVAHYPLDMAEDESLTSLLLSWYRLGYQTGRYQTIQEMKAKTKTSNQ</sequence>
<proteinExistence type="predicted"/>
<reference evidence="2" key="2">
    <citation type="submission" date="2011-02" db="EMBL/GenBank/DDBJ databases">
        <authorList>
            <person name="MacLean D."/>
        </authorList>
    </citation>
    <scope>NUCLEOTIDE SEQUENCE</scope>
</reference>
<feature type="compositionally biased region" description="Polar residues" evidence="1">
    <location>
        <begin position="135"/>
        <end position="146"/>
    </location>
</feature>